<evidence type="ECO:0000256" key="1">
    <source>
        <dbReference type="ARBA" id="ARBA00012493"/>
    </source>
</evidence>
<dbReference type="VEuPathDB" id="VectorBase:LOC119161845"/>
<evidence type="ECO:0000256" key="5">
    <source>
        <dbReference type="ARBA" id="ARBA00022759"/>
    </source>
</evidence>
<sequence length="232" mass="26058">MSPRGVARCLTWGHVVGRGRRRPSEIKVAAVANYPRPTTKSEIRAFLGLAGYYQHYVQNYSSIASPLTDALRKSEPVKVVWDSEKETAFCQLKQALSEKPVLMAPDFSKRFVIQCDASDRGMGAVLCQEDSAGNERPVLYLSRKLSGREEAYSTSEKECACLVWAVQKLACYVSGSRFVVETDHCPLWLNNMSPKSGRLLRWSMILQQHNFDVRYKKGKLNANADALSRAFS</sequence>
<feature type="domain" description="Reverse transcriptase RNase H-like" evidence="8">
    <location>
        <begin position="106"/>
        <end position="208"/>
    </location>
</feature>
<dbReference type="InterPro" id="IPR041373">
    <property type="entry name" value="RT_RNaseH"/>
</dbReference>
<name>A0A6G5AC83_RHIMP</name>
<accession>A0A6G5AC83</accession>
<evidence type="ECO:0000256" key="3">
    <source>
        <dbReference type="ARBA" id="ARBA00022695"/>
    </source>
</evidence>
<dbReference type="GO" id="GO:0004519">
    <property type="term" value="F:endonuclease activity"/>
    <property type="evidence" value="ECO:0007669"/>
    <property type="project" value="UniProtKB-KW"/>
</dbReference>
<organism evidence="9">
    <name type="scientific">Rhipicephalus microplus</name>
    <name type="common">Cattle tick</name>
    <name type="synonym">Boophilus microplus</name>
    <dbReference type="NCBI Taxonomy" id="6941"/>
    <lineage>
        <taxon>Eukaryota</taxon>
        <taxon>Metazoa</taxon>
        <taxon>Ecdysozoa</taxon>
        <taxon>Arthropoda</taxon>
        <taxon>Chelicerata</taxon>
        <taxon>Arachnida</taxon>
        <taxon>Acari</taxon>
        <taxon>Parasitiformes</taxon>
        <taxon>Ixodida</taxon>
        <taxon>Ixodoidea</taxon>
        <taxon>Ixodidae</taxon>
        <taxon>Rhipicephalinae</taxon>
        <taxon>Rhipicephalus</taxon>
        <taxon>Boophilus</taxon>
    </lineage>
</organism>
<dbReference type="AlphaFoldDB" id="A0A6G5AC83"/>
<proteinExistence type="predicted"/>
<protein>
    <recommendedName>
        <fullName evidence="1">RNA-directed DNA polymerase</fullName>
        <ecNumber evidence="1">2.7.7.49</ecNumber>
    </recommendedName>
</protein>
<dbReference type="FunFam" id="3.30.70.270:FF:000020">
    <property type="entry name" value="Transposon Tf2-6 polyprotein-like Protein"/>
    <property type="match status" value="1"/>
</dbReference>
<evidence type="ECO:0000313" key="9">
    <source>
        <dbReference type="EMBL" id="NIE47637.1"/>
    </source>
</evidence>
<evidence type="ECO:0000256" key="4">
    <source>
        <dbReference type="ARBA" id="ARBA00022722"/>
    </source>
</evidence>
<dbReference type="GO" id="GO:0003964">
    <property type="term" value="F:RNA-directed DNA polymerase activity"/>
    <property type="evidence" value="ECO:0007669"/>
    <property type="project" value="UniProtKB-KW"/>
</dbReference>
<evidence type="ECO:0000256" key="7">
    <source>
        <dbReference type="ARBA" id="ARBA00022918"/>
    </source>
</evidence>
<dbReference type="Gene3D" id="3.30.70.270">
    <property type="match status" value="1"/>
</dbReference>
<dbReference type="SUPFAM" id="SSF56672">
    <property type="entry name" value="DNA/RNA polymerases"/>
    <property type="match status" value="1"/>
</dbReference>
<dbReference type="EC" id="2.7.7.49" evidence="1"/>
<dbReference type="OrthoDB" id="6491597at2759"/>
<evidence type="ECO:0000256" key="2">
    <source>
        <dbReference type="ARBA" id="ARBA00022679"/>
    </source>
</evidence>
<keyword evidence="3" id="KW-0548">Nucleotidyltransferase</keyword>
<dbReference type="EMBL" id="GIKN01005364">
    <property type="protein sequence ID" value="NIE47637.1"/>
    <property type="molecule type" value="Transcribed_RNA"/>
</dbReference>
<evidence type="ECO:0000259" key="8">
    <source>
        <dbReference type="Pfam" id="PF17917"/>
    </source>
</evidence>
<dbReference type="PANTHER" id="PTHR37984">
    <property type="entry name" value="PROTEIN CBG26694"/>
    <property type="match status" value="1"/>
</dbReference>
<keyword evidence="7" id="KW-0695">RNA-directed DNA polymerase</keyword>
<keyword evidence="6" id="KW-0378">Hydrolase</keyword>
<keyword evidence="4" id="KW-0540">Nuclease</keyword>
<reference evidence="9" key="1">
    <citation type="submission" date="2020-03" db="EMBL/GenBank/DDBJ databases">
        <title>A transcriptome and proteome of the tick Rhipicephalus microplus shaped by the genetic composition of its hosts and developmental stage.</title>
        <authorList>
            <person name="Garcia G.R."/>
            <person name="Ribeiro J.M.C."/>
            <person name="Maruyama S.R."/>
            <person name="Gardinasse L.G."/>
            <person name="Nelson K."/>
            <person name="Ferreira B.R."/>
            <person name="Andrade T.G."/>
            <person name="Santos I.K.F.M."/>
        </authorList>
    </citation>
    <scope>NUCLEOTIDE SEQUENCE</scope>
    <source>
        <strain evidence="9">NSGR</strain>
        <tissue evidence="9">Salivary glands</tissue>
    </source>
</reference>
<dbReference type="PANTHER" id="PTHR37984:SF5">
    <property type="entry name" value="PROTEIN NYNRIN-LIKE"/>
    <property type="match status" value="1"/>
</dbReference>
<keyword evidence="2" id="KW-0808">Transferase</keyword>
<dbReference type="FunFam" id="3.10.20.370:FF:000001">
    <property type="entry name" value="Retrovirus-related Pol polyprotein from transposon 17.6-like protein"/>
    <property type="match status" value="1"/>
</dbReference>
<dbReference type="CDD" id="cd09274">
    <property type="entry name" value="RNase_HI_RT_Ty3"/>
    <property type="match status" value="1"/>
</dbReference>
<dbReference type="InterPro" id="IPR043502">
    <property type="entry name" value="DNA/RNA_pol_sf"/>
</dbReference>
<dbReference type="Pfam" id="PF17917">
    <property type="entry name" value="RT_RNaseH"/>
    <property type="match status" value="1"/>
</dbReference>
<dbReference type="InterPro" id="IPR043128">
    <property type="entry name" value="Rev_trsase/Diguanyl_cyclase"/>
</dbReference>
<dbReference type="InterPro" id="IPR050951">
    <property type="entry name" value="Retrovirus_Pol_polyprotein"/>
</dbReference>
<evidence type="ECO:0000256" key="6">
    <source>
        <dbReference type="ARBA" id="ARBA00022801"/>
    </source>
</evidence>
<keyword evidence="5" id="KW-0255">Endonuclease</keyword>